<dbReference type="RefSeq" id="WP_086047428.1">
    <property type="nucleotide sequence ID" value="NZ_CP017890.1"/>
</dbReference>
<accession>A0A1W6TJ96</accession>
<sequence>MEPMKNHYLEIPEERKLRIFREEDEDFYSFWERMLDEKQSFYKQPLKRMKGDAWDSLQAFFTASKYGQHQASPAYIKRALELLNNVYLLANHSDQVVEFSVGHRHFSEVGNRSVAGGTMDAWLDEICLTMAARDWRCVELMTIMDESLVRLKDPFDVALVEFVNGVFSNSSALPELLQTVMEKSSPQYLESTRVPYVHSLFIPFVNVFVAIIDGDEAHYQEALRDALEAHYQFYINEDVRYSPKGNVSLKLTGLAALAYDKYGWTIPEAAYLPKWLVYGEHDLCSA</sequence>
<dbReference type="Pfam" id="PF15575">
    <property type="entry name" value="Imm49"/>
    <property type="match status" value="1"/>
</dbReference>
<dbReference type="EMBL" id="CP017903">
    <property type="protein sequence ID" value="ARP20925.1"/>
    <property type="molecule type" value="Genomic_DNA"/>
</dbReference>
<evidence type="ECO:0008006" key="2">
    <source>
        <dbReference type="Google" id="ProtNLM"/>
    </source>
</evidence>
<reference evidence="1" key="1">
    <citation type="submission" date="2016-10" db="EMBL/GenBank/DDBJ databases">
        <title>The High Quality Genome of Vibrio alginolyticus K01M1.</title>
        <authorList>
            <person name="Wendling C."/>
            <person name="Chibani C.M."/>
            <person name="Hertel R."/>
            <person name="Sproer C."/>
            <person name="Bunk B."/>
            <person name="Overmann J."/>
            <person name="Roth O."/>
            <person name="Liesegang H."/>
        </authorList>
    </citation>
    <scope>NUCLEOTIDE SEQUENCE</scope>
    <source>
        <strain evidence="1">K05K4</strain>
    </source>
</reference>
<protein>
    <recommendedName>
        <fullName evidence="2">Immunity 49 family protein</fullName>
    </recommendedName>
</protein>
<proteinExistence type="predicted"/>
<organism evidence="1">
    <name type="scientific">Vibrio alginolyticus</name>
    <dbReference type="NCBI Taxonomy" id="663"/>
    <lineage>
        <taxon>Bacteria</taxon>
        <taxon>Pseudomonadati</taxon>
        <taxon>Pseudomonadota</taxon>
        <taxon>Gammaproteobacteria</taxon>
        <taxon>Vibrionales</taxon>
        <taxon>Vibrionaceae</taxon>
        <taxon>Vibrio</taxon>
    </lineage>
</organism>
<name>A0A1W6TJ96_VIBAL</name>
<evidence type="ECO:0000313" key="1">
    <source>
        <dbReference type="EMBL" id="ARP20925.1"/>
    </source>
</evidence>
<gene>
    <name evidence="1" type="ORF">K05K4_42050</name>
</gene>
<dbReference type="InterPro" id="IPR029074">
    <property type="entry name" value="Imm49"/>
</dbReference>
<dbReference type="AlphaFoldDB" id="A0A1W6TJ96"/>